<evidence type="ECO:0000313" key="2">
    <source>
        <dbReference type="Proteomes" id="UP000267289"/>
    </source>
</evidence>
<reference evidence="1 2" key="1">
    <citation type="submission" date="2018-09" db="EMBL/GenBank/DDBJ databases">
        <authorList>
            <person name="Tagini F."/>
        </authorList>
    </citation>
    <scope>NUCLEOTIDE SEQUENCE [LARGE SCALE GENOMIC DNA]</scope>
    <source>
        <strain evidence="1 2">MK13</strain>
    </source>
</reference>
<gene>
    <name evidence="1" type="ORF">LAUMK13_01920</name>
</gene>
<sequence length="81" mass="9096">MLSDTTDLLHLRWRSAQLLAAVTRGDDRQVQALLSAMDIEGVDPGDRRDEIALLLHEFGPRPIAALGVEIGRLWLKLRQQP</sequence>
<evidence type="ECO:0000313" key="1">
    <source>
        <dbReference type="EMBL" id="VBA38012.1"/>
    </source>
</evidence>
<organism evidence="1 2">
    <name type="scientific">Mycobacterium innocens</name>
    <dbReference type="NCBI Taxonomy" id="2341083"/>
    <lineage>
        <taxon>Bacteria</taxon>
        <taxon>Bacillati</taxon>
        <taxon>Actinomycetota</taxon>
        <taxon>Actinomycetes</taxon>
        <taxon>Mycobacteriales</taxon>
        <taxon>Mycobacteriaceae</taxon>
        <taxon>Mycobacterium</taxon>
    </lineage>
</organism>
<proteinExistence type="predicted"/>
<keyword evidence="2" id="KW-1185">Reference proteome</keyword>
<protein>
    <submittedName>
        <fullName evidence="1">Uncharacterized protein</fullName>
    </submittedName>
</protein>
<accession>A0A498Q0G8</accession>
<dbReference type="AlphaFoldDB" id="A0A498Q0G8"/>
<dbReference type="EMBL" id="UPHQ01000080">
    <property type="protein sequence ID" value="VBA38012.1"/>
    <property type="molecule type" value="Genomic_DNA"/>
</dbReference>
<dbReference type="Proteomes" id="UP000267289">
    <property type="component" value="Unassembled WGS sequence"/>
</dbReference>
<name>A0A498Q0G8_9MYCO</name>